<dbReference type="Proteomes" id="UP000794436">
    <property type="component" value="Unassembled WGS sequence"/>
</dbReference>
<dbReference type="InterPro" id="IPR003959">
    <property type="entry name" value="ATPase_AAA_core"/>
</dbReference>
<dbReference type="SUPFAM" id="SSF52540">
    <property type="entry name" value="P-loop containing nucleoside triphosphate hydrolases"/>
    <property type="match status" value="1"/>
</dbReference>
<protein>
    <recommendedName>
        <fullName evidence="4">AAA+ ATPase domain-containing protein</fullName>
    </recommendedName>
</protein>
<reference evidence="5" key="1">
    <citation type="submission" date="2019-03" db="EMBL/GenBank/DDBJ databases">
        <title>Long read genome sequence of the mycoparasitic Pythium oligandrum ATCC 38472 isolated from sugarbeet rhizosphere.</title>
        <authorList>
            <person name="Gaulin E."/>
        </authorList>
    </citation>
    <scope>NUCLEOTIDE SEQUENCE</scope>
    <source>
        <strain evidence="5">ATCC 38472_TT</strain>
    </source>
</reference>
<proteinExistence type="inferred from homology"/>
<evidence type="ECO:0000256" key="1">
    <source>
        <dbReference type="ARBA" id="ARBA00007448"/>
    </source>
</evidence>
<dbReference type="Pfam" id="PF00004">
    <property type="entry name" value="AAA"/>
    <property type="match status" value="2"/>
</dbReference>
<sequence>MDPLGMTVDSFDVTDIDGLLGAYRTGYILLDGILCLVAVAVVQQLISALQNDADSSVFAKLWAFLYSDEATVERVIEITQRYNRDGYKVWDYDQKNHLLQKAIGQYIAEISGLEIKNGKYELIDVVEKEEEDDYWTDSEDEDGAETKEDEPEDTRRVDCLPIANEWLEVEPGIMFRHELVTPENPGERKGVTQHKVIYRFSTKKANGTDGIDAFIEKAYSQYQELERQRVKEDKSRYFYIQSGTIDSETDEGVKKSSMAYKRYALGEEKTFENLFFNEKATVMQLLDNFTNKTGKFAIKGFPYKLGFLLHGPPGTGKTSLIKAIAHHTKRHIVTINLAKIKSNQELMDAVFDLKFTVHGMDTAVSMSMEDVIFVMEDIDCASSVVGKRVEEPAIKSEPSLEPELIDDYLTMRMIKKIMDEDQKKQKLNLAGLLNVLDGVIDCPGRIIIMTTNHPEKLDPALIRPGRVNKKLLLSYMGWIQVQQMIEYYSMAALNDEQTQSLERMFAEATHLVSPAEVEELCAEYETVDAILHGLERIVMGLD</sequence>
<dbReference type="Gene3D" id="3.40.50.300">
    <property type="entry name" value="P-loop containing nucleotide triphosphate hydrolases"/>
    <property type="match status" value="1"/>
</dbReference>
<dbReference type="AlphaFoldDB" id="A0A8K1C7J1"/>
<gene>
    <name evidence="5" type="ORF">Poli38472_013369</name>
</gene>
<feature type="region of interest" description="Disordered" evidence="3">
    <location>
        <begin position="131"/>
        <end position="154"/>
    </location>
</feature>
<feature type="domain" description="AAA+ ATPase" evidence="4">
    <location>
        <begin position="303"/>
        <end position="477"/>
    </location>
</feature>
<organism evidence="5 6">
    <name type="scientific">Pythium oligandrum</name>
    <name type="common">Mycoparasitic fungus</name>
    <dbReference type="NCBI Taxonomy" id="41045"/>
    <lineage>
        <taxon>Eukaryota</taxon>
        <taxon>Sar</taxon>
        <taxon>Stramenopiles</taxon>
        <taxon>Oomycota</taxon>
        <taxon>Peronosporomycetes</taxon>
        <taxon>Pythiales</taxon>
        <taxon>Pythiaceae</taxon>
        <taxon>Pythium</taxon>
    </lineage>
</organism>
<keyword evidence="6" id="KW-1185">Reference proteome</keyword>
<feature type="compositionally biased region" description="Acidic residues" evidence="3">
    <location>
        <begin position="131"/>
        <end position="152"/>
    </location>
</feature>
<accession>A0A8K1C7J1</accession>
<keyword evidence="2" id="KW-0547">Nucleotide-binding</keyword>
<dbReference type="SMART" id="SM00382">
    <property type="entry name" value="AAA"/>
    <property type="match status" value="1"/>
</dbReference>
<dbReference type="PROSITE" id="PS00674">
    <property type="entry name" value="AAA"/>
    <property type="match status" value="1"/>
</dbReference>
<dbReference type="InterPro" id="IPR050747">
    <property type="entry name" value="Mitochondrial_chaperone_BCS1"/>
</dbReference>
<dbReference type="InterPro" id="IPR003960">
    <property type="entry name" value="ATPase_AAA_CS"/>
</dbReference>
<evidence type="ECO:0000313" key="5">
    <source>
        <dbReference type="EMBL" id="TMW57895.1"/>
    </source>
</evidence>
<dbReference type="InterPro" id="IPR027417">
    <property type="entry name" value="P-loop_NTPase"/>
</dbReference>
<comment type="similarity">
    <text evidence="1">Belongs to the AAA ATPase family. BCS1 subfamily.</text>
</comment>
<evidence type="ECO:0000256" key="2">
    <source>
        <dbReference type="RuleBase" id="RU003651"/>
    </source>
</evidence>
<dbReference type="PANTHER" id="PTHR23070">
    <property type="entry name" value="BCS1 AAA-TYPE ATPASE"/>
    <property type="match status" value="1"/>
</dbReference>
<dbReference type="InterPro" id="IPR003593">
    <property type="entry name" value="AAA+_ATPase"/>
</dbReference>
<keyword evidence="2" id="KW-0067">ATP-binding</keyword>
<evidence type="ECO:0000259" key="4">
    <source>
        <dbReference type="SMART" id="SM00382"/>
    </source>
</evidence>
<dbReference type="GO" id="GO:0005524">
    <property type="term" value="F:ATP binding"/>
    <property type="evidence" value="ECO:0007669"/>
    <property type="project" value="UniProtKB-KW"/>
</dbReference>
<evidence type="ECO:0000256" key="3">
    <source>
        <dbReference type="SAM" id="MobiDB-lite"/>
    </source>
</evidence>
<comment type="caution">
    <text evidence="5">The sequence shown here is derived from an EMBL/GenBank/DDBJ whole genome shotgun (WGS) entry which is preliminary data.</text>
</comment>
<evidence type="ECO:0000313" key="6">
    <source>
        <dbReference type="Proteomes" id="UP000794436"/>
    </source>
</evidence>
<name>A0A8K1C7J1_PYTOL</name>
<dbReference type="OrthoDB" id="10251412at2759"/>
<dbReference type="GO" id="GO:0016887">
    <property type="term" value="F:ATP hydrolysis activity"/>
    <property type="evidence" value="ECO:0007669"/>
    <property type="project" value="InterPro"/>
</dbReference>
<dbReference type="EMBL" id="SPLM01000113">
    <property type="protein sequence ID" value="TMW57895.1"/>
    <property type="molecule type" value="Genomic_DNA"/>
</dbReference>